<accession>A0AC60A4C2</accession>
<organism evidence="1 2">
    <name type="scientific">Rangifer tarandus platyrhynchus</name>
    <name type="common">Svalbard reindeer</name>
    <dbReference type="NCBI Taxonomy" id="3082113"/>
    <lineage>
        <taxon>Eukaryota</taxon>
        <taxon>Metazoa</taxon>
        <taxon>Chordata</taxon>
        <taxon>Craniata</taxon>
        <taxon>Vertebrata</taxon>
        <taxon>Euteleostomi</taxon>
        <taxon>Mammalia</taxon>
        <taxon>Eutheria</taxon>
        <taxon>Laurasiatheria</taxon>
        <taxon>Artiodactyla</taxon>
        <taxon>Ruminantia</taxon>
        <taxon>Pecora</taxon>
        <taxon>Cervidae</taxon>
        <taxon>Odocoileinae</taxon>
        <taxon>Rangifer</taxon>
    </lineage>
</organism>
<protein>
    <submittedName>
        <fullName evidence="1">Uncharacterized protein</fullName>
    </submittedName>
</protein>
<proteinExistence type="predicted"/>
<dbReference type="EMBL" id="OX596091">
    <property type="protein sequence ID" value="CAN0553360.1"/>
    <property type="molecule type" value="Genomic_DNA"/>
</dbReference>
<evidence type="ECO:0000313" key="1">
    <source>
        <dbReference type="EMBL" id="CAN0553360.1"/>
    </source>
</evidence>
<evidence type="ECO:0000313" key="2">
    <source>
        <dbReference type="Proteomes" id="UP001162501"/>
    </source>
</evidence>
<sequence length="121" mass="13343">MLQLRIPHAEIINKRSHKLKIPRATKTRHNQINRYLLKSQNSSSQGQGLCPSISTSGTSTDSEKLRTLSLGMWEKEGEKLADGPVRSGLELFPEREPGKPAGLPGSQRSEMKPSCSQCCVT</sequence>
<name>A0AC60A4C2_RANTA</name>
<dbReference type="Proteomes" id="UP001162501">
    <property type="component" value="Chromosome 7"/>
</dbReference>
<reference evidence="1" key="1">
    <citation type="submission" date="2023-05" db="EMBL/GenBank/DDBJ databases">
        <authorList>
            <consortium name="ELIXIR-Norway"/>
        </authorList>
    </citation>
    <scope>NUCLEOTIDE SEQUENCE</scope>
</reference>
<reference evidence="1" key="2">
    <citation type="submission" date="2025-03" db="EMBL/GenBank/DDBJ databases">
        <authorList>
            <consortium name="ELIXIR-Norway"/>
            <consortium name="Elixir Norway"/>
        </authorList>
    </citation>
    <scope>NUCLEOTIDE SEQUENCE</scope>
</reference>
<gene>
    <name evidence="1" type="ORF">MRATA1EN22A_LOCUS26530</name>
</gene>